<proteinExistence type="predicted"/>
<reference evidence="2" key="1">
    <citation type="submission" date="2023-07" db="EMBL/GenBank/DDBJ databases">
        <title>Genomic Encyclopedia of Type Strains, Phase IV (KMG-IV): sequencing the most valuable type-strain genomes for metagenomic binning, comparative biology and taxonomic classification.</title>
        <authorList>
            <person name="Goeker M."/>
        </authorList>
    </citation>
    <scope>NUCLEOTIDE SEQUENCE</scope>
    <source>
        <strain evidence="2">DSM 19569</strain>
    </source>
</reference>
<dbReference type="EC" id="2.7.11.1" evidence="2"/>
<evidence type="ECO:0000313" key="2">
    <source>
        <dbReference type="EMBL" id="MDQ0544007.1"/>
    </source>
</evidence>
<dbReference type="Pfam" id="PF02518">
    <property type="entry name" value="HATPase_c"/>
    <property type="match status" value="1"/>
</dbReference>
<dbReference type="InterPro" id="IPR003594">
    <property type="entry name" value="HATPase_dom"/>
</dbReference>
<keyword evidence="2" id="KW-0418">Kinase</keyword>
<sequence>MSRSPGFPDPAVLGPAIPGPDVVGPDVVVLRVTSEIDAAEVRQEARRLALRHGFSTVRAHGLATAVSELAMNLVLHTTRGGLIRLTAQDTPDASVIELVAEDDGPGIPDLALAMEDGFSTRGGLGCGLPGTRRLVDSFTITTRVGEGTRIVCQVRRP</sequence>
<dbReference type="SMART" id="SM00387">
    <property type="entry name" value="HATPase_c"/>
    <property type="match status" value="1"/>
</dbReference>
<gene>
    <name evidence="2" type="ORF">QO001_002936</name>
</gene>
<name>A0AAJ1TVA6_9HYPH</name>
<organism evidence="2 3">
    <name type="scientific">Methylobacterium brachiatum</name>
    <dbReference type="NCBI Taxonomy" id="269660"/>
    <lineage>
        <taxon>Bacteria</taxon>
        <taxon>Pseudomonadati</taxon>
        <taxon>Pseudomonadota</taxon>
        <taxon>Alphaproteobacteria</taxon>
        <taxon>Hyphomicrobiales</taxon>
        <taxon>Methylobacteriaceae</taxon>
        <taxon>Methylobacterium</taxon>
    </lineage>
</organism>
<dbReference type="CDD" id="cd16934">
    <property type="entry name" value="HATPase_RsbT-like"/>
    <property type="match status" value="1"/>
</dbReference>
<dbReference type="EMBL" id="JAUSWL010000004">
    <property type="protein sequence ID" value="MDQ0544007.1"/>
    <property type="molecule type" value="Genomic_DNA"/>
</dbReference>
<evidence type="ECO:0000313" key="3">
    <source>
        <dbReference type="Proteomes" id="UP001223420"/>
    </source>
</evidence>
<dbReference type="Proteomes" id="UP001223420">
    <property type="component" value="Unassembled WGS sequence"/>
</dbReference>
<dbReference type="GO" id="GO:0004674">
    <property type="term" value="F:protein serine/threonine kinase activity"/>
    <property type="evidence" value="ECO:0007669"/>
    <property type="project" value="UniProtKB-EC"/>
</dbReference>
<dbReference type="AlphaFoldDB" id="A0AAJ1TVA6"/>
<dbReference type="Gene3D" id="3.30.565.10">
    <property type="entry name" value="Histidine kinase-like ATPase, C-terminal domain"/>
    <property type="match status" value="1"/>
</dbReference>
<protein>
    <submittedName>
        <fullName evidence="2">Serine/threonine-protein kinase RsbT</fullName>
        <ecNumber evidence="2">2.7.11.1</ecNumber>
    </submittedName>
</protein>
<keyword evidence="2" id="KW-0808">Transferase</keyword>
<dbReference type="InterPro" id="IPR036890">
    <property type="entry name" value="HATPase_C_sf"/>
</dbReference>
<comment type="caution">
    <text evidence="2">The sequence shown here is derived from an EMBL/GenBank/DDBJ whole genome shotgun (WGS) entry which is preliminary data.</text>
</comment>
<feature type="domain" description="Histidine kinase/HSP90-like ATPase" evidence="1">
    <location>
        <begin position="57"/>
        <end position="157"/>
    </location>
</feature>
<dbReference type="RefSeq" id="WP_230366449.1">
    <property type="nucleotide sequence ID" value="NZ_JAJALK010000005.1"/>
</dbReference>
<accession>A0AAJ1TVA6</accession>
<dbReference type="SUPFAM" id="SSF55874">
    <property type="entry name" value="ATPase domain of HSP90 chaperone/DNA topoisomerase II/histidine kinase"/>
    <property type="match status" value="1"/>
</dbReference>
<evidence type="ECO:0000259" key="1">
    <source>
        <dbReference type="SMART" id="SM00387"/>
    </source>
</evidence>